<dbReference type="EMBL" id="FNBN01000003">
    <property type="protein sequence ID" value="SDG26689.1"/>
    <property type="molecule type" value="Genomic_DNA"/>
</dbReference>
<reference evidence="1 2" key="1">
    <citation type="submission" date="2016-10" db="EMBL/GenBank/DDBJ databases">
        <authorList>
            <person name="de Groot N.N."/>
        </authorList>
    </citation>
    <scope>NUCLEOTIDE SEQUENCE [LARGE SCALE GENOMIC DNA]</scope>
    <source>
        <strain evidence="1 2">DSM 527</strain>
    </source>
</reference>
<sequence>MKKENRKKLTLNKIKIAKLNNTKLSKGVVINPTEGPTCAVCDPMTITENVIV</sequence>
<gene>
    <name evidence="1" type="ORF">SAMN04488121_1031020</name>
</gene>
<evidence type="ECO:0000313" key="2">
    <source>
        <dbReference type="Proteomes" id="UP000199045"/>
    </source>
</evidence>
<dbReference type="AlphaFoldDB" id="A0A1G7SW73"/>
<accession>A0A1G7SW73</accession>
<evidence type="ECO:0000313" key="1">
    <source>
        <dbReference type="EMBL" id="SDG26689.1"/>
    </source>
</evidence>
<dbReference type="RefSeq" id="WP_176842322.1">
    <property type="nucleotide sequence ID" value="NZ_FNBN01000003.1"/>
</dbReference>
<dbReference type="Proteomes" id="UP000199045">
    <property type="component" value="Unassembled WGS sequence"/>
</dbReference>
<proteinExistence type="predicted"/>
<organism evidence="1 2">
    <name type="scientific">Chitinophaga filiformis</name>
    <name type="common">Myxococcus filiformis</name>
    <name type="synonym">Flexibacter filiformis</name>
    <dbReference type="NCBI Taxonomy" id="104663"/>
    <lineage>
        <taxon>Bacteria</taxon>
        <taxon>Pseudomonadati</taxon>
        <taxon>Bacteroidota</taxon>
        <taxon>Chitinophagia</taxon>
        <taxon>Chitinophagales</taxon>
        <taxon>Chitinophagaceae</taxon>
        <taxon>Chitinophaga</taxon>
    </lineage>
</organism>
<protein>
    <submittedName>
        <fullName evidence="1">Uncharacterized protein</fullName>
    </submittedName>
</protein>
<name>A0A1G7SW73_CHIFI</name>